<protein>
    <submittedName>
        <fullName evidence="4">Transporter Drug-Metabolite Exporter family protein</fullName>
    </submittedName>
</protein>
<sequence length="294" mass="33158">MKNILLLILGVFLVSFTGTLVKLSEVDISVIAMYRLAIGGSILFVFALRDPKLYTLKLKEFNVLLIGGLIISMHYLAYFKALTLTTVTSTTLIICTQPLVALIFGYFLYREKISRAQFIALLLSFVGVGIVARGDINLGPDAILGDFLTFVAVILYVIYLLIGKQIVTKYSFIIYTSILFLIASFILFIYNLIYGYDMANFTTYNWVLLLLMAMIPNAGQVIFIYVLKYLKSSLVATAILLEPFIATVIAMIFLRESVLFAQIVGGLLIIVSVFFYIKLERMKELREQYLKSIE</sequence>
<feature type="transmembrane region" description="Helical" evidence="2">
    <location>
        <begin position="116"/>
        <end position="136"/>
    </location>
</feature>
<evidence type="ECO:0000313" key="4">
    <source>
        <dbReference type="EMBL" id="ERJ13086.1"/>
    </source>
</evidence>
<evidence type="ECO:0000256" key="2">
    <source>
        <dbReference type="SAM" id="Phobius"/>
    </source>
</evidence>
<feature type="domain" description="EamA" evidence="3">
    <location>
        <begin position="3"/>
        <end position="131"/>
    </location>
</feature>
<feature type="transmembrane region" description="Helical" evidence="2">
    <location>
        <begin position="206"/>
        <end position="227"/>
    </location>
</feature>
<dbReference type="RefSeq" id="WP_008826904.1">
    <property type="nucleotide sequence ID" value="NZ_AFNU02000002.1"/>
</dbReference>
<keyword evidence="2" id="KW-0472">Membrane</keyword>
<feature type="transmembrane region" description="Helical" evidence="2">
    <location>
        <begin position="28"/>
        <end position="49"/>
    </location>
</feature>
<keyword evidence="5" id="KW-1185">Reference proteome</keyword>
<dbReference type="PANTHER" id="PTHR22911">
    <property type="entry name" value="ACYL-MALONYL CONDENSING ENZYME-RELATED"/>
    <property type="match status" value="1"/>
</dbReference>
<feature type="transmembrane region" description="Helical" evidence="2">
    <location>
        <begin position="91"/>
        <end position="109"/>
    </location>
</feature>
<dbReference type="OrthoDB" id="9790852at2"/>
<dbReference type="PANTHER" id="PTHR22911:SF76">
    <property type="entry name" value="EAMA DOMAIN-CONTAINING PROTEIN"/>
    <property type="match status" value="1"/>
</dbReference>
<dbReference type="EMBL" id="AFNU02000002">
    <property type="protein sequence ID" value="ERJ13086.1"/>
    <property type="molecule type" value="Genomic_DNA"/>
</dbReference>
<dbReference type="GO" id="GO:0016020">
    <property type="term" value="C:membrane"/>
    <property type="evidence" value="ECO:0007669"/>
    <property type="project" value="InterPro"/>
</dbReference>
<proteinExistence type="inferred from homology"/>
<dbReference type="Proteomes" id="UP000005707">
    <property type="component" value="Unassembled WGS sequence"/>
</dbReference>
<dbReference type="FunCoup" id="U2EEG3">
    <property type="interactions" value="54"/>
</dbReference>
<name>U2EEG3_9MOLU</name>
<reference evidence="4 5" key="1">
    <citation type="journal article" date="2011" name="J. Bacteriol.">
        <title>Genome sequence of Haloplasma contractile, an unusual contractile bacterium from a deep-sea anoxic brine lake.</title>
        <authorList>
            <person name="Antunes A."/>
            <person name="Alam I."/>
            <person name="El Dorry H."/>
            <person name="Siam R."/>
            <person name="Robertson A."/>
            <person name="Bajic V.B."/>
            <person name="Stingl U."/>
        </authorList>
    </citation>
    <scope>NUCLEOTIDE SEQUENCE [LARGE SCALE GENOMIC DNA]</scope>
    <source>
        <strain evidence="4 5">SSD-17B</strain>
    </source>
</reference>
<feature type="transmembrane region" description="Helical" evidence="2">
    <location>
        <begin position="259"/>
        <end position="277"/>
    </location>
</feature>
<comment type="similarity">
    <text evidence="1">Belongs to the EamA transporter family.</text>
</comment>
<accession>U2EEG3</accession>
<dbReference type="eggNOG" id="COG0697">
    <property type="taxonomic scope" value="Bacteria"/>
</dbReference>
<feature type="domain" description="EamA" evidence="3">
    <location>
        <begin position="144"/>
        <end position="276"/>
    </location>
</feature>
<dbReference type="AlphaFoldDB" id="U2EEG3"/>
<comment type="caution">
    <text evidence="4">The sequence shown here is derived from an EMBL/GenBank/DDBJ whole genome shotgun (WGS) entry which is preliminary data.</text>
</comment>
<dbReference type="Pfam" id="PF00892">
    <property type="entry name" value="EamA"/>
    <property type="match status" value="2"/>
</dbReference>
<dbReference type="InParanoid" id="U2EEG3"/>
<evidence type="ECO:0000313" key="5">
    <source>
        <dbReference type="Proteomes" id="UP000005707"/>
    </source>
</evidence>
<keyword evidence="2" id="KW-1133">Transmembrane helix</keyword>
<keyword evidence="2" id="KW-0812">Transmembrane</keyword>
<dbReference type="SUPFAM" id="SSF103481">
    <property type="entry name" value="Multidrug resistance efflux transporter EmrE"/>
    <property type="match status" value="2"/>
</dbReference>
<dbReference type="STRING" id="1033810.HLPCO_000695"/>
<reference evidence="4 5" key="2">
    <citation type="journal article" date="2013" name="PLoS ONE">
        <title>INDIGO - INtegrated Data Warehouse of MIcrobial GenOmes with Examples from the Red Sea Extremophiles.</title>
        <authorList>
            <person name="Alam I."/>
            <person name="Antunes A."/>
            <person name="Kamau A.A."/>
            <person name="Ba Alawi W."/>
            <person name="Kalkatawi M."/>
            <person name="Stingl U."/>
            <person name="Bajic V.B."/>
        </authorList>
    </citation>
    <scope>NUCLEOTIDE SEQUENCE [LARGE SCALE GENOMIC DNA]</scope>
    <source>
        <strain evidence="4 5">SSD-17B</strain>
    </source>
</reference>
<gene>
    <name evidence="4" type="ORF">HLPCO_000695</name>
</gene>
<organism evidence="4 5">
    <name type="scientific">Haloplasma contractile SSD-17B</name>
    <dbReference type="NCBI Taxonomy" id="1033810"/>
    <lineage>
        <taxon>Bacteria</taxon>
        <taxon>Bacillati</taxon>
        <taxon>Mycoplasmatota</taxon>
        <taxon>Mollicutes</taxon>
        <taxon>Haloplasmatales</taxon>
        <taxon>Haloplasmataceae</taxon>
        <taxon>Haloplasma</taxon>
    </lineage>
</organism>
<dbReference type="InterPro" id="IPR000620">
    <property type="entry name" value="EamA_dom"/>
</dbReference>
<dbReference type="InterPro" id="IPR037185">
    <property type="entry name" value="EmrE-like"/>
</dbReference>
<feature type="transmembrane region" description="Helical" evidence="2">
    <location>
        <begin position="234"/>
        <end position="253"/>
    </location>
</feature>
<feature type="transmembrane region" description="Helical" evidence="2">
    <location>
        <begin position="61"/>
        <end position="79"/>
    </location>
</feature>
<feature type="transmembrane region" description="Helical" evidence="2">
    <location>
        <begin position="142"/>
        <end position="162"/>
    </location>
</feature>
<feature type="transmembrane region" description="Helical" evidence="2">
    <location>
        <begin position="174"/>
        <end position="194"/>
    </location>
</feature>
<evidence type="ECO:0000259" key="3">
    <source>
        <dbReference type="Pfam" id="PF00892"/>
    </source>
</evidence>
<evidence type="ECO:0000256" key="1">
    <source>
        <dbReference type="ARBA" id="ARBA00007362"/>
    </source>
</evidence>